<dbReference type="PANTHER" id="PTHR19288:SF95">
    <property type="entry name" value="D-GLYCEROL 3-PHOSPHATE PHOSPHATASE"/>
    <property type="match status" value="1"/>
</dbReference>
<dbReference type="GO" id="GO:0005737">
    <property type="term" value="C:cytoplasm"/>
    <property type="evidence" value="ECO:0007669"/>
    <property type="project" value="TreeGrafter"/>
</dbReference>
<dbReference type="InterPro" id="IPR023214">
    <property type="entry name" value="HAD_sf"/>
</dbReference>
<name>A0A1B9BB46_9ACTO</name>
<dbReference type="InterPro" id="IPR036412">
    <property type="entry name" value="HAD-like_sf"/>
</dbReference>
<comment type="caution">
    <text evidence="1">The sequence shown here is derived from an EMBL/GenBank/DDBJ whole genome shotgun (WGS) entry which is preliminary data.</text>
</comment>
<dbReference type="PANTHER" id="PTHR19288">
    <property type="entry name" value="4-NITROPHENYLPHOSPHATASE-RELATED"/>
    <property type="match status" value="1"/>
</dbReference>
<accession>A0A1B9BB46</accession>
<dbReference type="Gene3D" id="3.40.50.1000">
    <property type="entry name" value="HAD superfamily/HAD-like"/>
    <property type="match status" value="2"/>
</dbReference>
<dbReference type="Pfam" id="PF13344">
    <property type="entry name" value="Hydrolase_6"/>
    <property type="match status" value="1"/>
</dbReference>
<proteinExistence type="predicted"/>
<gene>
    <name evidence="1" type="primary">nagD_2</name>
    <name evidence="1" type="ORF">NCTC10327_01200</name>
</gene>
<dbReference type="Proteomes" id="UP000269974">
    <property type="component" value="Unassembled WGS sequence"/>
</dbReference>
<sequence>MQKPFAQNYDGALFDLDGVAYLGGDPVPHAAEGYSAARAAGMKAVFVTNNASRPPETVAAQLNELGLETRPEDILTSAQAAVLLAQQLLPEGAKVLVIGGAGLHEAMKGSGFQQVASADDNPAAVIEGFYPEIGWKQLSEAALAIQKGARFIATNLDATLPQERGHMIGNGSLVAAIVNATGVQPTSPGKPDPGIYKIAAEKLGAQNPFAVGDRLNTDVRGAVAAGIPSLHVLTGVNSARDIMLAVPEERPTFLADDLRALNEVYPQITKTGDTWTCGEETARLVGTKLEISNQQGDQIFLNAYRAAVHAVWEAIDAGLARETLGAELPDYQVVRPGE</sequence>
<dbReference type="OrthoDB" id="3400930at2"/>
<dbReference type="EMBL" id="UYIO01000001">
    <property type="protein sequence ID" value="VDG76562.1"/>
    <property type="molecule type" value="Genomic_DNA"/>
</dbReference>
<dbReference type="SUPFAM" id="SSF56784">
    <property type="entry name" value="HAD-like"/>
    <property type="match status" value="1"/>
</dbReference>
<dbReference type="RefSeq" id="WP_065415254.1">
    <property type="nucleotide sequence ID" value="NZ_MASX01000035.1"/>
</dbReference>
<organism evidence="1 2">
    <name type="scientific">Actinobaculum suis</name>
    <dbReference type="NCBI Taxonomy" id="1657"/>
    <lineage>
        <taxon>Bacteria</taxon>
        <taxon>Bacillati</taxon>
        <taxon>Actinomycetota</taxon>
        <taxon>Actinomycetes</taxon>
        <taxon>Actinomycetales</taxon>
        <taxon>Actinomycetaceae</taxon>
        <taxon>Actinobaculum</taxon>
    </lineage>
</organism>
<dbReference type="NCBIfam" id="TIGR01460">
    <property type="entry name" value="HAD-SF-IIA"/>
    <property type="match status" value="1"/>
</dbReference>
<keyword evidence="1" id="KW-0378">Hydrolase</keyword>
<dbReference type="Pfam" id="PF13242">
    <property type="entry name" value="Hydrolase_like"/>
    <property type="match status" value="1"/>
</dbReference>
<protein>
    <submittedName>
        <fullName evidence="1">HAD family hydrolase</fullName>
    </submittedName>
</protein>
<dbReference type="AlphaFoldDB" id="A0A1B9BB46"/>
<dbReference type="GO" id="GO:0016791">
    <property type="term" value="F:phosphatase activity"/>
    <property type="evidence" value="ECO:0007669"/>
    <property type="project" value="TreeGrafter"/>
</dbReference>
<evidence type="ECO:0000313" key="2">
    <source>
        <dbReference type="Proteomes" id="UP000269974"/>
    </source>
</evidence>
<reference evidence="1 2" key="1">
    <citation type="submission" date="2018-11" db="EMBL/GenBank/DDBJ databases">
        <authorList>
            <consortium name="Pathogen Informatics"/>
        </authorList>
    </citation>
    <scope>NUCLEOTIDE SEQUENCE [LARGE SCALE GENOMIC DNA]</scope>
    <source>
        <strain evidence="1 2">NCTC10327</strain>
    </source>
</reference>
<dbReference type="InterPro" id="IPR006357">
    <property type="entry name" value="HAD-SF_hydro_IIA"/>
</dbReference>
<evidence type="ECO:0000313" key="1">
    <source>
        <dbReference type="EMBL" id="VDG76562.1"/>
    </source>
</evidence>